<dbReference type="PANTHER" id="PTHR19288:SF95">
    <property type="entry name" value="D-GLYCEROL 3-PHOSPHATE PHOSPHATASE"/>
    <property type="match status" value="1"/>
</dbReference>
<protein>
    <submittedName>
        <fullName evidence="2">Haloacid Dehalogenase Superfamily Class (Subfamily) IIA</fullName>
    </submittedName>
</protein>
<dbReference type="InterPro" id="IPR036412">
    <property type="entry name" value="HAD-like_sf"/>
</dbReference>
<dbReference type="NCBIfam" id="TIGR01460">
    <property type="entry name" value="HAD-SF-IIA"/>
    <property type="match status" value="1"/>
</dbReference>
<dbReference type="SUPFAM" id="SSF56784">
    <property type="entry name" value="HAD-like"/>
    <property type="match status" value="1"/>
</dbReference>
<dbReference type="EMBL" id="FOWE01000016">
    <property type="protein sequence ID" value="SFO61282.1"/>
    <property type="molecule type" value="Genomic_DNA"/>
</dbReference>
<dbReference type="Pfam" id="PF18407">
    <property type="entry name" value="GNAT_like"/>
    <property type="match status" value="1"/>
</dbReference>
<reference evidence="3" key="1">
    <citation type="submission" date="2016-10" db="EMBL/GenBank/DDBJ databases">
        <authorList>
            <person name="Varghese N."/>
            <person name="Submissions S."/>
        </authorList>
    </citation>
    <scope>NUCLEOTIDE SEQUENCE [LARGE SCALE GENOMIC DNA]</scope>
    <source>
        <strain evidence="3">DSM 43161</strain>
    </source>
</reference>
<dbReference type="InterPro" id="IPR041065">
    <property type="entry name" value="GNAT-like"/>
</dbReference>
<dbReference type="GO" id="GO:0005737">
    <property type="term" value="C:cytoplasm"/>
    <property type="evidence" value="ECO:0007669"/>
    <property type="project" value="TreeGrafter"/>
</dbReference>
<name>A0A1I5ILG6_9ACTN</name>
<dbReference type="OrthoDB" id="3400930at2"/>
<organism evidence="2 3">
    <name type="scientific">Geodermatophilus obscurus</name>
    <dbReference type="NCBI Taxonomy" id="1861"/>
    <lineage>
        <taxon>Bacteria</taxon>
        <taxon>Bacillati</taxon>
        <taxon>Actinomycetota</taxon>
        <taxon>Actinomycetes</taxon>
        <taxon>Geodermatophilales</taxon>
        <taxon>Geodermatophilaceae</taxon>
        <taxon>Geodermatophilus</taxon>
    </lineage>
</organism>
<gene>
    <name evidence="2" type="ORF">SAMN05660359_04703</name>
</gene>
<dbReference type="InterPro" id="IPR006357">
    <property type="entry name" value="HAD-SF_hydro_IIA"/>
</dbReference>
<dbReference type="InterPro" id="IPR023214">
    <property type="entry name" value="HAD_sf"/>
</dbReference>
<dbReference type="PANTHER" id="PTHR19288">
    <property type="entry name" value="4-NITROPHENYLPHOSPHATASE-RELATED"/>
    <property type="match status" value="1"/>
</dbReference>
<evidence type="ECO:0000259" key="1">
    <source>
        <dbReference type="Pfam" id="PF18407"/>
    </source>
</evidence>
<dbReference type="Gene3D" id="3.30.300.290">
    <property type="match status" value="1"/>
</dbReference>
<dbReference type="Proteomes" id="UP000183642">
    <property type="component" value="Unassembled WGS sequence"/>
</dbReference>
<dbReference type="AlphaFoldDB" id="A0A1I5ILG6"/>
<dbReference type="Pfam" id="PF13344">
    <property type="entry name" value="Hydrolase_6"/>
    <property type="match status" value="1"/>
</dbReference>
<evidence type="ECO:0000313" key="2">
    <source>
        <dbReference type="EMBL" id="SFO61282.1"/>
    </source>
</evidence>
<dbReference type="RefSeq" id="WP_083427654.1">
    <property type="nucleotide sequence ID" value="NZ_FOWE01000016.1"/>
</dbReference>
<dbReference type="Pfam" id="PF13242">
    <property type="entry name" value="Hydrolase_like"/>
    <property type="match status" value="1"/>
</dbReference>
<keyword evidence="3" id="KW-1185">Reference proteome</keyword>
<sequence length="377" mass="36921">MSGAPDGSGPDGSGPDGTVACGLATGSSRPPAELFDVALLDLDGVVYVGPDAVPGVPDGLATARAAGMRLGFVTNNAARPPEEVAGHLSELGVPATPDEVITSSQAAASVVAAMLGPGARVLPVGGPGVAAALRAAGLTVVDRAEDDPAAVVQGYGREVGWAQLAEAVVAVRRGARHVATNADASIPSPRGPLPGNGAMVGVVRGVTGIEPLVTGKPDPAMHAECVRRTGALRPLVVGDRLDTDIEGSRRAGAASLLVLSGVTDPATLLGAAPQHRPDLLAPDARGLLVPHPPVVVGEAGWTCGGWVATADGDGSLQLHAAPGSAAGADAGAAGDGLDGLRALCVAAWSRAEGGPVRVRAGDGTAASALAGWDLGHP</sequence>
<accession>A0A1I5ILG6</accession>
<feature type="domain" description="GCN5-related N-acetyltransferase-like" evidence="1">
    <location>
        <begin position="303"/>
        <end position="374"/>
    </location>
</feature>
<proteinExistence type="predicted"/>
<dbReference type="Gene3D" id="3.40.50.1000">
    <property type="entry name" value="HAD superfamily/HAD-like"/>
    <property type="match status" value="2"/>
</dbReference>
<dbReference type="GO" id="GO:0016791">
    <property type="term" value="F:phosphatase activity"/>
    <property type="evidence" value="ECO:0007669"/>
    <property type="project" value="TreeGrafter"/>
</dbReference>
<evidence type="ECO:0000313" key="3">
    <source>
        <dbReference type="Proteomes" id="UP000183642"/>
    </source>
</evidence>